<gene>
    <name evidence="7" type="ORF">EJB05_20632</name>
</gene>
<dbReference type="Gene3D" id="3.60.110.10">
    <property type="entry name" value="Carbon-nitrogen hydrolase"/>
    <property type="match status" value="2"/>
</dbReference>
<dbReference type="OrthoDB" id="10250282at2759"/>
<dbReference type="GO" id="GO:0018822">
    <property type="term" value="F:nitrile hydratase activity"/>
    <property type="evidence" value="ECO:0007669"/>
    <property type="project" value="TreeGrafter"/>
</dbReference>
<evidence type="ECO:0000313" key="8">
    <source>
        <dbReference type="Proteomes" id="UP000324897"/>
    </source>
</evidence>
<name>A0A5J9V0U5_9POAL</name>
<evidence type="ECO:0000256" key="3">
    <source>
        <dbReference type="ARBA" id="ARBA00022801"/>
    </source>
</evidence>
<dbReference type="PROSITE" id="PS00921">
    <property type="entry name" value="NITRIL_CHT_2"/>
    <property type="match status" value="1"/>
</dbReference>
<feature type="active site" description="Proton acceptor" evidence="4">
    <location>
        <position position="505"/>
    </location>
</feature>
<dbReference type="InterPro" id="IPR000132">
    <property type="entry name" value="Nitrilase/CN_hydratase_CS"/>
</dbReference>
<reference evidence="7 8" key="1">
    <citation type="journal article" date="2019" name="Sci. Rep.">
        <title>A high-quality genome of Eragrostis curvula grass provides insights into Poaceae evolution and supports new strategies to enhance forage quality.</title>
        <authorList>
            <person name="Carballo J."/>
            <person name="Santos B.A.C.M."/>
            <person name="Zappacosta D."/>
            <person name="Garbus I."/>
            <person name="Selva J.P."/>
            <person name="Gallo C.A."/>
            <person name="Diaz A."/>
            <person name="Albertini E."/>
            <person name="Caccamo M."/>
            <person name="Echenique V."/>
        </authorList>
    </citation>
    <scope>NUCLEOTIDE SEQUENCE [LARGE SCALE GENOMIC DNA]</scope>
    <source>
        <strain evidence="8">cv. Victoria</strain>
        <tissue evidence="7">Leaf</tissue>
    </source>
</reference>
<dbReference type="PANTHER" id="PTHR46044">
    <property type="entry name" value="NITRILASE"/>
    <property type="match status" value="1"/>
</dbReference>
<dbReference type="Proteomes" id="UP000324897">
    <property type="component" value="Chromosome 1"/>
</dbReference>
<evidence type="ECO:0000256" key="1">
    <source>
        <dbReference type="ARBA" id="ARBA00000322"/>
    </source>
</evidence>
<dbReference type="FunFam" id="3.60.110.10:FF:000006">
    <property type="entry name" value="Bifunctional nitrilase/nitrile hydratase NIT4B"/>
    <property type="match status" value="2"/>
</dbReference>
<dbReference type="PANTHER" id="PTHR46044:SF6">
    <property type="entry name" value="OS02G0635000 PROTEIN"/>
    <property type="match status" value="1"/>
</dbReference>
<dbReference type="SUPFAM" id="SSF56317">
    <property type="entry name" value="Carbon-nitrogen hydrolase"/>
    <property type="match status" value="2"/>
</dbReference>
<keyword evidence="8" id="KW-1185">Reference proteome</keyword>
<comment type="similarity">
    <text evidence="2">Belongs to the carbon-nitrogen hydrolase superfamily. Nitrilase family.</text>
</comment>
<organism evidence="7 8">
    <name type="scientific">Eragrostis curvula</name>
    <name type="common">weeping love grass</name>
    <dbReference type="NCBI Taxonomy" id="38414"/>
    <lineage>
        <taxon>Eukaryota</taxon>
        <taxon>Viridiplantae</taxon>
        <taxon>Streptophyta</taxon>
        <taxon>Embryophyta</taxon>
        <taxon>Tracheophyta</taxon>
        <taxon>Spermatophyta</taxon>
        <taxon>Magnoliopsida</taxon>
        <taxon>Liliopsida</taxon>
        <taxon>Poales</taxon>
        <taxon>Poaceae</taxon>
        <taxon>PACMAD clade</taxon>
        <taxon>Chloridoideae</taxon>
        <taxon>Eragrostideae</taxon>
        <taxon>Eragrostidinae</taxon>
        <taxon>Eragrostis</taxon>
    </lineage>
</organism>
<protein>
    <recommendedName>
        <fullName evidence="6">CN hydrolase domain-containing protein</fullName>
    </recommendedName>
</protein>
<sequence>MAVAPASSGSGSVIAEVEMNAGADQGAATVRATVVQASTVFYDTPATLDKAEKLIAEAAGYGSQLVLFPEVFVGGYPHGSTYGLIVGNRTAKGKEDFRKYHAAAIDVPGQEVSRLAAIAGKYKVFLVIGVVEREGYTLYNTVLSFDPLGKYLGKHRKLMPTALERVFWGFGDGSTIPVYDTPLGKIGSAICWENRMPLLRMAMYAKGIEIYCAPTVDCMPSWQASMTHIALEGGCFVLSAVPFTRRKDYPPPPEYTFGGLEEEPSPESVICSGGSVIISPSGTVLAGPNYEGEALLTADLDLGEIPRAKFDFDVVGHYSRPEVLSLVVKTDPKHAVSFTSATDKNSAGKSDDTRLEASGAFFLLSFAPVPTGNTVTGSQTTQPHHRSHHPDPVIYSPRARPLSHRRVELKQVAFGRSVAAKTLSASGRAVATSIPMALVTSGSGVGPVIAEVEMNAGSDPSTTTVRATVVQASTVFYDTPATLDKAERLIAEAAGHGAQLVVFPEAFVGGYPRGSTFGFGISISIMNPKDKGKEAFRRYHASAIDVPEKPTGPEVTRLAAMAGKYKVFLVMGVIEREGYTLYCSVLFFDPLGRYLGKHRKLMPTALERIIWGFGDGSTIPVYDTPLGKIGALICWENKMPLLRTALYGKGIEIYCAPTADSRPVWQASMTHIALEGGCFYEFAGLDEEPSPDTVVCPGGSVIISPSGQVLAGPNYEGEALITADLDLGEIVRAKFDFDVVGHYARPEVLSLVVNDQPQLPVSFTSAAEKTPATKSDNNTKPY</sequence>
<comment type="caution">
    <text evidence="7">The sequence shown here is derived from an EMBL/GenBank/DDBJ whole genome shotgun (WGS) entry which is preliminary data.</text>
</comment>
<dbReference type="InterPro" id="IPR044149">
    <property type="entry name" value="Nitrilases_CHs"/>
</dbReference>
<dbReference type="EMBL" id="RWGY01000011">
    <property type="protein sequence ID" value="TVU29088.1"/>
    <property type="molecule type" value="Genomic_DNA"/>
</dbReference>
<feature type="domain" description="CN hydrolase" evidence="6">
    <location>
        <begin position="465"/>
        <end position="727"/>
    </location>
</feature>
<feature type="active site" description="Proton acceptor" evidence="4">
    <location>
        <position position="70"/>
    </location>
</feature>
<dbReference type="CDD" id="cd07564">
    <property type="entry name" value="nitrilases_CHs"/>
    <property type="match status" value="2"/>
</dbReference>
<evidence type="ECO:0000259" key="6">
    <source>
        <dbReference type="PROSITE" id="PS50263"/>
    </source>
</evidence>
<comment type="catalytic activity">
    <reaction evidence="1">
        <text>3-cyano-L-alanine + 2 H2O = L-aspartate + NH4(+)</text>
        <dbReference type="Rhea" id="RHEA:11188"/>
        <dbReference type="ChEBI" id="CHEBI:15377"/>
        <dbReference type="ChEBI" id="CHEBI:28938"/>
        <dbReference type="ChEBI" id="CHEBI:29991"/>
        <dbReference type="ChEBI" id="CHEBI:77860"/>
        <dbReference type="EC" id="3.5.5.4"/>
    </reaction>
</comment>
<evidence type="ECO:0000256" key="5">
    <source>
        <dbReference type="SAM" id="MobiDB-lite"/>
    </source>
</evidence>
<dbReference type="GO" id="GO:0047427">
    <property type="term" value="F:cyanoalanine nitrilase activity"/>
    <property type="evidence" value="ECO:0007669"/>
    <property type="project" value="UniProtKB-EC"/>
</dbReference>
<feature type="domain" description="CN hydrolase" evidence="6">
    <location>
        <begin position="30"/>
        <end position="302"/>
    </location>
</feature>
<proteinExistence type="inferred from homology"/>
<dbReference type="AlphaFoldDB" id="A0A5J9V0U5"/>
<feature type="region of interest" description="Disordered" evidence="5">
    <location>
        <begin position="374"/>
        <end position="397"/>
    </location>
</feature>
<evidence type="ECO:0000256" key="4">
    <source>
        <dbReference type="PROSITE-ProRule" id="PRU10139"/>
    </source>
</evidence>
<evidence type="ECO:0000256" key="2">
    <source>
        <dbReference type="ARBA" id="ARBA00008129"/>
    </source>
</evidence>
<dbReference type="Gramene" id="TVU29088">
    <property type="protein sequence ID" value="TVU29088"/>
    <property type="gene ID" value="EJB05_20632"/>
</dbReference>
<dbReference type="InterPro" id="IPR036526">
    <property type="entry name" value="C-N_Hydrolase_sf"/>
</dbReference>
<keyword evidence="3" id="KW-0378">Hydrolase</keyword>
<evidence type="ECO:0000313" key="7">
    <source>
        <dbReference type="EMBL" id="TVU29088.1"/>
    </source>
</evidence>
<dbReference type="Pfam" id="PF00795">
    <property type="entry name" value="CN_hydrolase"/>
    <property type="match status" value="2"/>
</dbReference>
<dbReference type="PROSITE" id="PS00920">
    <property type="entry name" value="NITRIL_CHT_1"/>
    <property type="match status" value="2"/>
</dbReference>
<dbReference type="InterPro" id="IPR003010">
    <property type="entry name" value="C-N_Hydrolase"/>
</dbReference>
<dbReference type="PROSITE" id="PS50263">
    <property type="entry name" value="CN_HYDROLASE"/>
    <property type="match status" value="2"/>
</dbReference>
<accession>A0A5J9V0U5</accession>
<dbReference type="GO" id="GO:0051410">
    <property type="term" value="P:detoxification of nitrogen compound"/>
    <property type="evidence" value="ECO:0007669"/>
    <property type="project" value="TreeGrafter"/>
</dbReference>